<dbReference type="KEGG" id="cln:UPTC3659_1152"/>
<dbReference type="HOGENOM" id="CLU_184396_1_0_7"/>
<sequence length="78" mass="9126">MKTNHDFKEEIENLQYELSIVLEAMLLFAGVKRAKLEKAIGLYIDCIDEVCQNTQKEGVDEILEVVEYLKNHHKDLFE</sequence>
<dbReference type="EMBL" id="CP007775">
    <property type="protein sequence ID" value="AJD01989.1"/>
    <property type="molecule type" value="Genomic_DNA"/>
</dbReference>
<dbReference type="OrthoDB" id="5359049at2"/>
<accession>A0A0A8HVP5</accession>
<proteinExistence type="predicted"/>
<dbReference type="RefSeq" id="WP_039626390.1">
    <property type="nucleotide sequence ID" value="NZ_CP007775.1"/>
</dbReference>
<dbReference type="Proteomes" id="UP000031130">
    <property type="component" value="Chromosome"/>
</dbReference>
<reference evidence="1 2" key="1">
    <citation type="journal article" date="2014" name="Genome Biol. Evol.">
        <title>Comparative Genomics of the Campylobacter lari Group.</title>
        <authorList>
            <person name="Miller W.G."/>
            <person name="Yee E."/>
            <person name="Chapman M.H."/>
            <person name="Smith T.P."/>
            <person name="Bono J.L."/>
            <person name="Huynh S."/>
            <person name="Parker C.T."/>
            <person name="Vandamme P."/>
            <person name="Luong K."/>
            <person name="Korlach J."/>
        </authorList>
    </citation>
    <scope>NUCLEOTIDE SEQUENCE [LARGE SCALE GENOMIC DNA]</scope>
    <source>
        <strain evidence="2">RM3659</strain>
    </source>
</reference>
<evidence type="ECO:0000313" key="1">
    <source>
        <dbReference type="EMBL" id="AJD01989.1"/>
    </source>
</evidence>
<name>A0A0A8HVP5_CAMLA</name>
<gene>
    <name evidence="1" type="ORF">UPTC3659_1152</name>
</gene>
<dbReference type="AlphaFoldDB" id="A0A0A8HVP5"/>
<protein>
    <submittedName>
        <fullName evidence="1">Uncharacterized protein</fullName>
    </submittedName>
</protein>
<evidence type="ECO:0000313" key="2">
    <source>
        <dbReference type="Proteomes" id="UP000031130"/>
    </source>
</evidence>
<organism evidence="1 2">
    <name type="scientific">Campylobacter lari NCTC 11845</name>
    <dbReference type="NCBI Taxonomy" id="1388749"/>
    <lineage>
        <taxon>Bacteria</taxon>
        <taxon>Pseudomonadati</taxon>
        <taxon>Campylobacterota</taxon>
        <taxon>Epsilonproteobacteria</taxon>
        <taxon>Campylobacterales</taxon>
        <taxon>Campylobacteraceae</taxon>
        <taxon>Campylobacter</taxon>
    </lineage>
</organism>